<dbReference type="GO" id="GO:0005525">
    <property type="term" value="F:GTP binding"/>
    <property type="evidence" value="ECO:0007669"/>
    <property type="project" value="UniProtKB-UniRule"/>
</dbReference>
<dbReference type="InterPro" id="IPR004548">
    <property type="entry name" value="PrfC"/>
</dbReference>
<evidence type="ECO:0000256" key="9">
    <source>
        <dbReference type="HAMAP-Rule" id="MF_00072"/>
    </source>
</evidence>
<dbReference type="InterPro" id="IPR009000">
    <property type="entry name" value="Transl_B-barrel_sf"/>
</dbReference>
<evidence type="ECO:0000313" key="11">
    <source>
        <dbReference type="EMBL" id="ALC17775.1"/>
    </source>
</evidence>
<reference evidence="11 12" key="1">
    <citation type="submission" date="2015-07" db="EMBL/GenBank/DDBJ databases">
        <title>Isolation and Genomic Characterization of a Novel Halophilic Metal-Reducing Deltaproteobacterium from the Deep Subsurface.</title>
        <authorList>
            <person name="Badalamenti J.P."/>
            <person name="Summers Z.M."/>
            <person name="Gralnick J.A."/>
            <person name="Bond D.R."/>
        </authorList>
    </citation>
    <scope>NUCLEOTIDE SEQUENCE [LARGE SCALE GENOMIC DNA]</scope>
    <source>
        <strain evidence="11 12">WTL</strain>
    </source>
</reference>
<evidence type="ECO:0000256" key="7">
    <source>
        <dbReference type="ARBA" id="ARBA00025017"/>
    </source>
</evidence>
<dbReference type="OrthoDB" id="9801591at2"/>
<evidence type="ECO:0000259" key="10">
    <source>
        <dbReference type="PROSITE" id="PS51722"/>
    </source>
</evidence>
<dbReference type="CDD" id="cd16259">
    <property type="entry name" value="RF3_III"/>
    <property type="match status" value="1"/>
</dbReference>
<feature type="binding site" evidence="9">
    <location>
        <begin position="141"/>
        <end position="144"/>
    </location>
    <ligand>
        <name>GTP</name>
        <dbReference type="ChEBI" id="CHEBI:37565"/>
    </ligand>
</feature>
<keyword evidence="6 9" id="KW-0342">GTP-binding</keyword>
<dbReference type="PANTHER" id="PTHR43556">
    <property type="entry name" value="PEPTIDE CHAIN RELEASE FACTOR RF3"/>
    <property type="match status" value="1"/>
</dbReference>
<dbReference type="GO" id="GO:0003924">
    <property type="term" value="F:GTPase activity"/>
    <property type="evidence" value="ECO:0007669"/>
    <property type="project" value="InterPro"/>
</dbReference>
<protein>
    <recommendedName>
        <fullName evidence="8 9">Peptide chain release factor 3</fullName>
        <shortName evidence="9">RF-3</shortName>
    </recommendedName>
</protein>
<keyword evidence="4 9" id="KW-0547">Nucleotide-binding</keyword>
<accession>A0A0M4DJY3</accession>
<dbReference type="FunFam" id="2.40.30.10:FF:000040">
    <property type="entry name" value="Peptide chain release factor 3"/>
    <property type="match status" value="1"/>
</dbReference>
<dbReference type="SUPFAM" id="SSF52540">
    <property type="entry name" value="P-loop containing nucleoside triphosphate hydrolases"/>
    <property type="match status" value="1"/>
</dbReference>
<dbReference type="InterPro" id="IPR032090">
    <property type="entry name" value="RF3_C"/>
</dbReference>
<dbReference type="PROSITE" id="PS00301">
    <property type="entry name" value="G_TR_1"/>
    <property type="match status" value="1"/>
</dbReference>
<dbReference type="InterPro" id="IPR000795">
    <property type="entry name" value="T_Tr_GTP-bd_dom"/>
</dbReference>
<dbReference type="HAMAP" id="MF_00072">
    <property type="entry name" value="Rel_fac_3"/>
    <property type="match status" value="1"/>
</dbReference>
<evidence type="ECO:0000256" key="4">
    <source>
        <dbReference type="ARBA" id="ARBA00022741"/>
    </source>
</evidence>
<proteinExistence type="inferred from homology"/>
<dbReference type="InterPro" id="IPR041732">
    <property type="entry name" value="RF3_GTP-bd"/>
</dbReference>
<comment type="similarity">
    <text evidence="2 9">Belongs to the TRAFAC class translation factor GTPase superfamily. Classic translation factor GTPase family. PrfC subfamily.</text>
</comment>
<dbReference type="Proteomes" id="UP000057158">
    <property type="component" value="Chromosome"/>
</dbReference>
<dbReference type="NCBIfam" id="NF001964">
    <property type="entry name" value="PRK00741.1"/>
    <property type="match status" value="1"/>
</dbReference>
<dbReference type="STRING" id="1603606.DSOUD_3049"/>
<dbReference type="SUPFAM" id="SSF50447">
    <property type="entry name" value="Translation proteins"/>
    <property type="match status" value="1"/>
</dbReference>
<dbReference type="InterPro" id="IPR005225">
    <property type="entry name" value="Small_GTP-bd"/>
</dbReference>
<dbReference type="GO" id="GO:0005829">
    <property type="term" value="C:cytosol"/>
    <property type="evidence" value="ECO:0007669"/>
    <property type="project" value="TreeGrafter"/>
</dbReference>
<dbReference type="InterPro" id="IPR038467">
    <property type="entry name" value="RF3_dom_3_sf"/>
</dbReference>
<sequence>MKKHNQQEIDRRRTFGIISHPDAGKTTLTEKLLLFGGAIQMAGAVKARKASRHATSDWMTMERERGISVTSSVMKFNYRDYEVNLLDTPGHQDFSEDTYRVLTAVDSALMVIDSGKGVETQTEKLMEVCRMRNTPIMTFINKLDREGLDPLDLLSNIEETLQIECAPLSWPIGMGKCFRGTYNLYRKQLHLFVPGQETRFSDGIVIEDLADPRLDELLGSQAAELRNDIELLEGAASPFDPAEYLKGNQTPVFFGSAVNNFGVQELLDAFVEQAPGPGPRATATRMVSPYEEEFSGFVFKIQANMDPAHRDRIAFLRICSGKFRRGMKVRHHRIGKDVQIANATIFMAQDRTNIEEAWPGDIIGIHNHGTIKIGDTFSDKEPLKFTGIPSFAPEHFRRVRLKNPMKTKQLDKGLLQLAEEGAVQLFRPLMSSDYILGAVGVLQFDVIVARLKDEYGVDALYEGIEFATARWVSCADQKKFNEFEKKNQGNLALDAEGNLAFLAPSEWRLGYVIEQWPDIVFHKTKEHS</sequence>
<dbReference type="Pfam" id="PF22042">
    <property type="entry name" value="EF-G_D2"/>
    <property type="match status" value="1"/>
</dbReference>
<dbReference type="RefSeq" id="WP_053551760.1">
    <property type="nucleotide sequence ID" value="NZ_CP010802.1"/>
</dbReference>
<keyword evidence="3 9" id="KW-0963">Cytoplasm</keyword>
<keyword evidence="12" id="KW-1185">Reference proteome</keyword>
<dbReference type="InterPro" id="IPR053905">
    <property type="entry name" value="EF-G-like_DII"/>
</dbReference>
<evidence type="ECO:0000313" key="12">
    <source>
        <dbReference type="Proteomes" id="UP000057158"/>
    </source>
</evidence>
<evidence type="ECO:0000256" key="5">
    <source>
        <dbReference type="ARBA" id="ARBA00022917"/>
    </source>
</evidence>
<dbReference type="InterPro" id="IPR027417">
    <property type="entry name" value="P-loop_NTPase"/>
</dbReference>
<dbReference type="GO" id="GO:0016149">
    <property type="term" value="F:translation release factor activity, codon specific"/>
    <property type="evidence" value="ECO:0007669"/>
    <property type="project" value="UniProtKB-UniRule"/>
</dbReference>
<dbReference type="FunFam" id="3.30.70.3280:FF:000001">
    <property type="entry name" value="Peptide chain release factor 3"/>
    <property type="match status" value="1"/>
</dbReference>
<dbReference type="SUPFAM" id="SSF54980">
    <property type="entry name" value="EF-G C-terminal domain-like"/>
    <property type="match status" value="1"/>
</dbReference>
<dbReference type="NCBIfam" id="TIGR00503">
    <property type="entry name" value="prfC"/>
    <property type="match status" value="1"/>
</dbReference>
<dbReference type="EMBL" id="CP010802">
    <property type="protein sequence ID" value="ALC17775.1"/>
    <property type="molecule type" value="Genomic_DNA"/>
</dbReference>
<comment type="subcellular location">
    <subcellularLocation>
        <location evidence="1 9">Cytoplasm</location>
    </subcellularLocation>
</comment>
<dbReference type="AlphaFoldDB" id="A0A0M4DJY3"/>
<dbReference type="PROSITE" id="PS51722">
    <property type="entry name" value="G_TR_2"/>
    <property type="match status" value="1"/>
</dbReference>
<dbReference type="PRINTS" id="PR00315">
    <property type="entry name" value="ELONGATNFCT"/>
</dbReference>
<dbReference type="Gene3D" id="3.30.70.3280">
    <property type="entry name" value="Peptide chain release factor 3, domain III"/>
    <property type="match status" value="1"/>
</dbReference>
<evidence type="ECO:0000256" key="8">
    <source>
        <dbReference type="ARBA" id="ARBA00073639"/>
    </source>
</evidence>
<organism evidence="11 12">
    <name type="scientific">Desulfuromonas soudanensis</name>
    <dbReference type="NCBI Taxonomy" id="1603606"/>
    <lineage>
        <taxon>Bacteria</taxon>
        <taxon>Pseudomonadati</taxon>
        <taxon>Thermodesulfobacteriota</taxon>
        <taxon>Desulfuromonadia</taxon>
        <taxon>Desulfuromonadales</taxon>
        <taxon>Desulfuromonadaceae</taxon>
        <taxon>Desulfuromonas</taxon>
    </lineage>
</organism>
<name>A0A0M4DJY3_9BACT</name>
<comment type="function">
    <text evidence="7 9">Increases the formation of ribosomal termination complexes and stimulates activities of RF-1 and RF-2. It binds guanine nucleotides and has strong preference for UGA stop codons. It may interact directly with the ribosome. The stimulation of RF-1 and RF-2 is significantly reduced by GTP and GDP, but not by GMP.</text>
</comment>
<dbReference type="InterPro" id="IPR031157">
    <property type="entry name" value="G_TR_CS"/>
</dbReference>
<dbReference type="CDD" id="cd04169">
    <property type="entry name" value="RF3"/>
    <property type="match status" value="1"/>
</dbReference>
<evidence type="ECO:0000256" key="2">
    <source>
        <dbReference type="ARBA" id="ARBA00009978"/>
    </source>
</evidence>
<dbReference type="Gene3D" id="3.40.50.300">
    <property type="entry name" value="P-loop containing nucleotide triphosphate hydrolases"/>
    <property type="match status" value="2"/>
</dbReference>
<feature type="domain" description="Tr-type G" evidence="10">
    <location>
        <begin position="10"/>
        <end position="280"/>
    </location>
</feature>
<dbReference type="GO" id="GO:0016150">
    <property type="term" value="F:translation release factor activity, codon nonspecific"/>
    <property type="evidence" value="ECO:0007669"/>
    <property type="project" value="TreeGrafter"/>
</dbReference>
<evidence type="ECO:0000256" key="3">
    <source>
        <dbReference type="ARBA" id="ARBA00022490"/>
    </source>
</evidence>
<dbReference type="KEGG" id="des:DSOUD_3049"/>
<dbReference type="NCBIfam" id="TIGR00231">
    <property type="entry name" value="small_GTP"/>
    <property type="match status" value="1"/>
</dbReference>
<dbReference type="Pfam" id="PF16658">
    <property type="entry name" value="RF3_C"/>
    <property type="match status" value="1"/>
</dbReference>
<dbReference type="Pfam" id="PF00009">
    <property type="entry name" value="GTP_EFTU"/>
    <property type="match status" value="1"/>
</dbReference>
<dbReference type="PANTHER" id="PTHR43556:SF2">
    <property type="entry name" value="PEPTIDE CHAIN RELEASE FACTOR RF3"/>
    <property type="match status" value="1"/>
</dbReference>
<gene>
    <name evidence="9 11" type="primary">prfC</name>
    <name evidence="11" type="ORF">DSOUD_3049</name>
</gene>
<dbReference type="InterPro" id="IPR035647">
    <property type="entry name" value="EFG_III/V"/>
</dbReference>
<dbReference type="FunFam" id="3.40.50.300:FF:000542">
    <property type="entry name" value="Peptide chain release factor 3"/>
    <property type="match status" value="1"/>
</dbReference>
<dbReference type="GO" id="GO:0006449">
    <property type="term" value="P:regulation of translational termination"/>
    <property type="evidence" value="ECO:0007669"/>
    <property type="project" value="UniProtKB-UniRule"/>
</dbReference>
<feature type="binding site" evidence="9">
    <location>
        <begin position="87"/>
        <end position="91"/>
    </location>
    <ligand>
        <name>GTP</name>
        <dbReference type="ChEBI" id="CHEBI:37565"/>
    </ligand>
</feature>
<feature type="binding site" evidence="9">
    <location>
        <begin position="19"/>
        <end position="26"/>
    </location>
    <ligand>
        <name>GTP</name>
        <dbReference type="ChEBI" id="CHEBI:37565"/>
    </ligand>
</feature>
<evidence type="ECO:0000256" key="1">
    <source>
        <dbReference type="ARBA" id="ARBA00004496"/>
    </source>
</evidence>
<dbReference type="PATRIC" id="fig|1603606.3.peg.3289"/>
<evidence type="ECO:0000256" key="6">
    <source>
        <dbReference type="ARBA" id="ARBA00023134"/>
    </source>
</evidence>
<dbReference type="CDD" id="cd03689">
    <property type="entry name" value="RF3_II"/>
    <property type="match status" value="1"/>
</dbReference>
<keyword evidence="5 9" id="KW-0648">Protein biosynthesis</keyword>